<evidence type="ECO:0000256" key="7">
    <source>
        <dbReference type="SAM" id="SignalP"/>
    </source>
</evidence>
<dbReference type="SUPFAM" id="SSF56024">
    <property type="entry name" value="Phospholipase D/nuclease"/>
    <property type="match status" value="2"/>
</dbReference>
<dbReference type="GO" id="GO:0016740">
    <property type="term" value="F:transferase activity"/>
    <property type="evidence" value="ECO:0007669"/>
    <property type="project" value="UniProtKB-KW"/>
</dbReference>
<dbReference type="PANTHER" id="PTHR43856">
    <property type="entry name" value="CARDIOLIPIN HYDROLASE"/>
    <property type="match status" value="1"/>
</dbReference>
<evidence type="ECO:0000256" key="5">
    <source>
        <dbReference type="ARBA" id="ARBA00022963"/>
    </source>
</evidence>
<keyword evidence="4" id="KW-0378">Hydrolase</keyword>
<dbReference type="GO" id="GO:0016891">
    <property type="term" value="F:RNA endonuclease activity producing 5'-phosphomonoesters, hydrolytic mechanism"/>
    <property type="evidence" value="ECO:0007669"/>
    <property type="project" value="TreeGrafter"/>
</dbReference>
<dbReference type="RefSeq" id="WP_184024991.1">
    <property type="nucleotide sequence ID" value="NZ_JACHFN010000001.1"/>
</dbReference>
<dbReference type="InterPro" id="IPR051406">
    <property type="entry name" value="PLD_domain"/>
</dbReference>
<keyword evidence="7" id="KW-0732">Signal</keyword>
<reference evidence="9 10" key="1">
    <citation type="submission" date="2020-08" db="EMBL/GenBank/DDBJ databases">
        <title>Genomic Encyclopedia of Type Strains, Phase IV (KMG-IV): sequencing the most valuable type-strain genomes for metagenomic binning, comparative biology and taxonomic classification.</title>
        <authorList>
            <person name="Goeker M."/>
        </authorList>
    </citation>
    <scope>NUCLEOTIDE SEQUENCE [LARGE SCALE GENOMIC DNA]</scope>
    <source>
        <strain evidence="9 10">DSM 101791</strain>
    </source>
</reference>
<dbReference type="CDD" id="cd09108">
    <property type="entry name" value="PLDc_PMFPLD_like_1"/>
    <property type="match status" value="1"/>
</dbReference>
<feature type="signal peptide" evidence="7">
    <location>
        <begin position="1"/>
        <end position="29"/>
    </location>
</feature>
<dbReference type="InterPro" id="IPR001736">
    <property type="entry name" value="PLipase_D/transphosphatidylase"/>
</dbReference>
<protein>
    <recommendedName>
        <fullName evidence="3">phospholipase D</fullName>
        <ecNumber evidence="3">3.1.4.4</ecNumber>
    </recommendedName>
</protein>
<evidence type="ECO:0000256" key="1">
    <source>
        <dbReference type="ARBA" id="ARBA00000798"/>
    </source>
</evidence>
<dbReference type="InterPro" id="IPR025202">
    <property type="entry name" value="PLD-like_dom"/>
</dbReference>
<feature type="domain" description="PLD phosphodiesterase" evidence="8">
    <location>
        <begin position="421"/>
        <end position="448"/>
    </location>
</feature>
<dbReference type="PANTHER" id="PTHR43856:SF1">
    <property type="entry name" value="MITOCHONDRIAL CARDIOLIPIN HYDROLASE"/>
    <property type="match status" value="1"/>
</dbReference>
<evidence type="ECO:0000256" key="3">
    <source>
        <dbReference type="ARBA" id="ARBA00012027"/>
    </source>
</evidence>
<evidence type="ECO:0000256" key="6">
    <source>
        <dbReference type="ARBA" id="ARBA00023098"/>
    </source>
</evidence>
<dbReference type="SMART" id="SM00155">
    <property type="entry name" value="PLDc"/>
    <property type="match status" value="2"/>
</dbReference>
<dbReference type="GO" id="GO:0006793">
    <property type="term" value="P:phosphorus metabolic process"/>
    <property type="evidence" value="ECO:0007669"/>
    <property type="project" value="UniProtKB-ARBA"/>
</dbReference>
<gene>
    <name evidence="9" type="ORF">HNQ09_000531</name>
</gene>
<comment type="caution">
    <text evidence="9">The sequence shown here is derived from an EMBL/GenBank/DDBJ whole genome shotgun (WGS) entry which is preliminary data.</text>
</comment>
<name>A0A7W8GCV8_9DEIO</name>
<organism evidence="9 10">
    <name type="scientific">Deinococcus budaensis</name>
    <dbReference type="NCBI Taxonomy" id="1665626"/>
    <lineage>
        <taxon>Bacteria</taxon>
        <taxon>Thermotogati</taxon>
        <taxon>Deinococcota</taxon>
        <taxon>Deinococci</taxon>
        <taxon>Deinococcales</taxon>
        <taxon>Deinococcaceae</taxon>
        <taxon>Deinococcus</taxon>
    </lineage>
</organism>
<accession>A0A7W8GCV8</accession>
<dbReference type="GO" id="GO:0004630">
    <property type="term" value="F:phospholipase D activity"/>
    <property type="evidence" value="ECO:0007669"/>
    <property type="project" value="UniProtKB-EC"/>
</dbReference>
<keyword evidence="5" id="KW-0442">Lipid degradation</keyword>
<evidence type="ECO:0000313" key="10">
    <source>
        <dbReference type="Proteomes" id="UP000525389"/>
    </source>
</evidence>
<evidence type="ECO:0000313" key="9">
    <source>
        <dbReference type="EMBL" id="MBB5233114.1"/>
    </source>
</evidence>
<keyword evidence="10" id="KW-1185">Reference proteome</keyword>
<keyword evidence="9" id="KW-0808">Transferase</keyword>
<dbReference type="GO" id="GO:0016042">
    <property type="term" value="P:lipid catabolic process"/>
    <property type="evidence" value="ECO:0007669"/>
    <property type="project" value="UniProtKB-KW"/>
</dbReference>
<proteinExistence type="inferred from homology"/>
<dbReference type="PROSITE" id="PS50035">
    <property type="entry name" value="PLD"/>
    <property type="match status" value="1"/>
</dbReference>
<dbReference type="Pfam" id="PF13091">
    <property type="entry name" value="PLDc_2"/>
    <property type="match status" value="1"/>
</dbReference>
<evidence type="ECO:0000259" key="8">
    <source>
        <dbReference type="PROSITE" id="PS50035"/>
    </source>
</evidence>
<dbReference type="AlphaFoldDB" id="A0A7W8GCV8"/>
<sequence length="499" mass="54901">MFAVPRPLRRFLLPLLTTCGLALSGGAGAAELPLGLGGVLPPAPLNAGALTCAAPTDPLDLALWRVTTEGGRRPDLSCANAFVGYLRTPRTSTQPDAFDVTASQIRQARSEVLLASMEWQAGEGHPGWTFAQAVRDLYGKVRATPAAYPQGMTVRVSLGGYPDLKRDDGATQPLALVRDLRRLGVPLSDPANRWQLAVANYPYFPHSHAKLHVIDGVDLTVAGYNFTDVHLPGVGQPERNLQDLGLRMRGPVAQDGVAVFDDLWRLSRQVGCPPGVTADDVARRCRLTAPEPPVHPASAHRVQPSGTARAFLLYRRPGFDQADRAHLALLGQARREIDLMQVNFSPRLECWLSYLDPDECPVDRWPVYMQAVLHAMERGVKVRVLTVGDWIDRVSNRSGIALLRLEARRRGIEDRFEARYVTRRMHTKALTVDGRMVLVGSMNFHFSAWGPLGLNEAVLATSDPAAVAGQQASFADMWNNHTREAPPEWWMRNVQAPPR</sequence>
<evidence type="ECO:0000256" key="2">
    <source>
        <dbReference type="ARBA" id="ARBA00008664"/>
    </source>
</evidence>
<dbReference type="EMBL" id="JACHFN010000001">
    <property type="protein sequence ID" value="MBB5233114.1"/>
    <property type="molecule type" value="Genomic_DNA"/>
</dbReference>
<dbReference type="EC" id="3.1.4.4" evidence="3"/>
<feature type="chain" id="PRO_5030686625" description="phospholipase D" evidence="7">
    <location>
        <begin position="30"/>
        <end position="499"/>
    </location>
</feature>
<comment type="similarity">
    <text evidence="2">Belongs to the phospholipase D family.</text>
</comment>
<evidence type="ECO:0000256" key="4">
    <source>
        <dbReference type="ARBA" id="ARBA00022801"/>
    </source>
</evidence>
<dbReference type="Gene3D" id="3.30.870.10">
    <property type="entry name" value="Endonuclease Chain A"/>
    <property type="match status" value="2"/>
</dbReference>
<comment type="catalytic activity">
    <reaction evidence="1">
        <text>a 1,2-diacyl-sn-glycero-3-phosphocholine + H2O = a 1,2-diacyl-sn-glycero-3-phosphate + choline + H(+)</text>
        <dbReference type="Rhea" id="RHEA:14445"/>
        <dbReference type="ChEBI" id="CHEBI:15354"/>
        <dbReference type="ChEBI" id="CHEBI:15377"/>
        <dbReference type="ChEBI" id="CHEBI:15378"/>
        <dbReference type="ChEBI" id="CHEBI:57643"/>
        <dbReference type="ChEBI" id="CHEBI:58608"/>
        <dbReference type="EC" id="3.1.4.4"/>
    </reaction>
</comment>
<keyword evidence="6" id="KW-0443">Lipid metabolism</keyword>
<dbReference type="Proteomes" id="UP000525389">
    <property type="component" value="Unassembled WGS sequence"/>
</dbReference>